<organism evidence="2 3">
    <name type="scientific">Salicibibacter kimchii</name>
    <dbReference type="NCBI Taxonomy" id="2099786"/>
    <lineage>
        <taxon>Bacteria</taxon>
        <taxon>Bacillati</taxon>
        <taxon>Bacillota</taxon>
        <taxon>Bacilli</taxon>
        <taxon>Bacillales</taxon>
        <taxon>Bacillaceae</taxon>
        <taxon>Salicibibacter</taxon>
    </lineage>
</organism>
<evidence type="ECO:0008006" key="4">
    <source>
        <dbReference type="Google" id="ProtNLM"/>
    </source>
</evidence>
<evidence type="ECO:0000313" key="2">
    <source>
        <dbReference type="EMBL" id="AXF56078.1"/>
    </source>
</evidence>
<dbReference type="AlphaFoldDB" id="A0A345BYP7"/>
<keyword evidence="1" id="KW-0472">Membrane</keyword>
<dbReference type="Proteomes" id="UP000252100">
    <property type="component" value="Chromosome"/>
</dbReference>
<feature type="transmembrane region" description="Helical" evidence="1">
    <location>
        <begin position="6"/>
        <end position="27"/>
    </location>
</feature>
<dbReference type="KEGG" id="rue:DT065_08595"/>
<name>A0A345BYP7_9BACI</name>
<proteinExistence type="predicted"/>
<gene>
    <name evidence="2" type="ORF">DT065_08595</name>
</gene>
<protein>
    <recommendedName>
        <fullName evidence="4">DUF4083 domain-containing protein</fullName>
    </recommendedName>
</protein>
<keyword evidence="3" id="KW-1185">Reference proteome</keyword>
<sequence length="65" mass="7554">MEPFSVFIYTICVVIIGSFVIGSYATVKHYQTRGKTNDEERLDNIESKVDQIMTEVRNKDNHSRE</sequence>
<evidence type="ECO:0000256" key="1">
    <source>
        <dbReference type="SAM" id="Phobius"/>
    </source>
</evidence>
<keyword evidence="1" id="KW-0812">Transmembrane</keyword>
<reference evidence="2 3" key="1">
    <citation type="journal article" date="2018" name="J. Microbiol.">
        <title>Salicibibacter kimchii gen. nov., sp. nov., a moderately halophilic and alkalitolerant bacterium in the family Bacillaceae, isolated from kimchi.</title>
        <authorList>
            <person name="Jang J.Y."/>
            <person name="Oh Y.J."/>
            <person name="Lim S.K."/>
            <person name="Park H.K."/>
            <person name="Lee C."/>
            <person name="Kim J.Y."/>
            <person name="Lee M.A."/>
            <person name="Choi H.J."/>
        </authorList>
    </citation>
    <scope>NUCLEOTIDE SEQUENCE [LARGE SCALE GENOMIC DNA]</scope>
    <source>
        <strain evidence="2 3">NKC1-1</strain>
    </source>
</reference>
<keyword evidence="1" id="KW-1133">Transmembrane helix</keyword>
<dbReference type="EMBL" id="CP031092">
    <property type="protein sequence ID" value="AXF56078.1"/>
    <property type="molecule type" value="Genomic_DNA"/>
</dbReference>
<accession>A0A345BYP7</accession>
<evidence type="ECO:0000313" key="3">
    <source>
        <dbReference type="Proteomes" id="UP000252100"/>
    </source>
</evidence>